<protein>
    <submittedName>
        <fullName evidence="1">Uncharacterized protein</fullName>
    </submittedName>
</protein>
<proteinExistence type="predicted"/>
<evidence type="ECO:0000313" key="1">
    <source>
        <dbReference type="EMBL" id="MFC5711376.1"/>
    </source>
</evidence>
<sequence length="46" mass="5441">MAKSKLDQESLLKIMEYIYEQENAEKNEVELTKEIADKLKPYYATT</sequence>
<accession>A0ABW0YGY8</accession>
<gene>
    <name evidence="1" type="ORF">ACFPU1_01130</name>
</gene>
<dbReference type="RefSeq" id="WP_157049906.1">
    <property type="nucleotide sequence ID" value="NZ_JBHSOZ010000002.1"/>
</dbReference>
<organism evidence="1 2">
    <name type="scientific">Thalassorhabdus alkalitolerans</name>
    <dbReference type="NCBI Taxonomy" id="2282697"/>
    <lineage>
        <taxon>Bacteria</taxon>
        <taxon>Bacillati</taxon>
        <taxon>Bacillota</taxon>
        <taxon>Bacilli</taxon>
        <taxon>Bacillales</taxon>
        <taxon>Bacillaceae</taxon>
        <taxon>Thalassorhabdus</taxon>
    </lineage>
</organism>
<keyword evidence="2" id="KW-1185">Reference proteome</keyword>
<dbReference type="Proteomes" id="UP001596142">
    <property type="component" value="Unassembled WGS sequence"/>
</dbReference>
<evidence type="ECO:0000313" key="2">
    <source>
        <dbReference type="Proteomes" id="UP001596142"/>
    </source>
</evidence>
<name>A0ABW0YGY8_9BACI</name>
<comment type="caution">
    <text evidence="1">The sequence shown here is derived from an EMBL/GenBank/DDBJ whole genome shotgun (WGS) entry which is preliminary data.</text>
</comment>
<reference evidence="2" key="1">
    <citation type="journal article" date="2019" name="Int. J. Syst. Evol. Microbiol.">
        <title>The Global Catalogue of Microorganisms (GCM) 10K type strain sequencing project: providing services to taxonomists for standard genome sequencing and annotation.</title>
        <authorList>
            <consortium name="The Broad Institute Genomics Platform"/>
            <consortium name="The Broad Institute Genome Sequencing Center for Infectious Disease"/>
            <person name="Wu L."/>
            <person name="Ma J."/>
        </authorList>
    </citation>
    <scope>NUCLEOTIDE SEQUENCE [LARGE SCALE GENOMIC DNA]</scope>
    <source>
        <strain evidence="2">CECT 7184</strain>
    </source>
</reference>
<dbReference type="EMBL" id="JBHSOZ010000002">
    <property type="protein sequence ID" value="MFC5711376.1"/>
    <property type="molecule type" value="Genomic_DNA"/>
</dbReference>